<dbReference type="InterPro" id="IPR005475">
    <property type="entry name" value="Transketolase-like_Pyr-bd"/>
</dbReference>
<dbReference type="CDD" id="cd07033">
    <property type="entry name" value="TPP_PYR_DXS_TK_like"/>
    <property type="match status" value="1"/>
</dbReference>
<proteinExistence type="inferred from homology"/>
<dbReference type="SMART" id="SM00861">
    <property type="entry name" value="Transket_pyr"/>
    <property type="match status" value="1"/>
</dbReference>
<evidence type="ECO:0000256" key="8">
    <source>
        <dbReference type="ARBA" id="ARBA00049473"/>
    </source>
</evidence>
<keyword evidence="5" id="KW-0479">Metal-binding</keyword>
<dbReference type="SUPFAM" id="SSF52518">
    <property type="entry name" value="Thiamin diphosphate-binding fold (THDP-binding)"/>
    <property type="match status" value="2"/>
</dbReference>
<reference evidence="11" key="1">
    <citation type="journal article" date="2010" name="BMC Genomics">
        <title>Comparative genomic and proteomic analyses of two Mycoplasma agalactiae strains: clues to the macro- and micro-events that are shaping mycoplasma diversity.</title>
        <authorList>
            <person name="Nouvel L.X."/>
            <person name="Sirand-Pugnet P."/>
            <person name="Marenda M.S."/>
            <person name="Sagne E."/>
            <person name="Barbe V."/>
            <person name="Mangenot S."/>
            <person name="Schenowitz C."/>
            <person name="Jacob D."/>
            <person name="Barre A."/>
            <person name="Claverol S."/>
            <person name="Blanchard A."/>
            <person name="Citti C."/>
        </authorList>
    </citation>
    <scope>NUCLEOTIDE SEQUENCE [LARGE SCALE GENOMIC DNA]</scope>
    <source>
        <strain evidence="11">5632</strain>
    </source>
</reference>
<dbReference type="InterPro" id="IPR029061">
    <property type="entry name" value="THDP-binding"/>
</dbReference>
<feature type="domain" description="Transketolase-like pyrimidine-binding" evidence="9">
    <location>
        <begin position="348"/>
        <end position="511"/>
    </location>
</feature>
<dbReference type="RefSeq" id="WP_013021847.1">
    <property type="nucleotide sequence ID" value="NC_013948.1"/>
</dbReference>
<evidence type="ECO:0000256" key="7">
    <source>
        <dbReference type="ARBA" id="ARBA00023052"/>
    </source>
</evidence>
<dbReference type="Pfam" id="PF22613">
    <property type="entry name" value="Transketolase_C_1"/>
    <property type="match status" value="1"/>
</dbReference>
<dbReference type="Proteomes" id="UP000006902">
    <property type="component" value="Chromosome"/>
</dbReference>
<dbReference type="InterPro" id="IPR005474">
    <property type="entry name" value="Transketolase_N"/>
</dbReference>
<keyword evidence="4" id="KW-0808">Transferase</keyword>
<evidence type="ECO:0000256" key="3">
    <source>
        <dbReference type="ARBA" id="ARBA00007131"/>
    </source>
</evidence>
<dbReference type="GO" id="GO:0006098">
    <property type="term" value="P:pentose-phosphate shunt"/>
    <property type="evidence" value="ECO:0007669"/>
    <property type="project" value="TreeGrafter"/>
</dbReference>
<dbReference type="InterPro" id="IPR009014">
    <property type="entry name" value="Transketo_C/PFOR_II"/>
</dbReference>
<dbReference type="InterPro" id="IPR033247">
    <property type="entry name" value="Transketolase_fam"/>
</dbReference>
<accession>D3VPQ1</accession>
<dbReference type="Pfam" id="PF00456">
    <property type="entry name" value="Transketolase_N"/>
    <property type="match status" value="1"/>
</dbReference>
<keyword evidence="6" id="KW-0460">Magnesium</keyword>
<dbReference type="OrthoDB" id="8732661at2"/>
<evidence type="ECO:0000313" key="11">
    <source>
        <dbReference type="Proteomes" id="UP000006902"/>
    </source>
</evidence>
<dbReference type="GO" id="GO:0046872">
    <property type="term" value="F:metal ion binding"/>
    <property type="evidence" value="ECO:0007669"/>
    <property type="project" value="UniProtKB-KW"/>
</dbReference>
<sequence>MDINQKVVASMQAIALDSINNAGGGHIGSAIDICPIMYAVVAKHMKISSQESKWISRDRLILSAGHASMSFYSMMHFLGLLSLNELKHHKRHHFKTPSHPETDAFEFVDASTGPLGQGVAMGVGMAIAEKRMSLKINKGNTRVIDNYTYVIAGDGCLQEGVALEALQIASVMKLNKFILIHDYNKIQLDTKVSDVSNVDLLAYFKAIGFNVIEVNEATYLNVNKAITEAKKSDKPTYIMVHNIIAPFTPFENTTKGHHGILTSEQTLEFKKAIGLKNTIPFEYDKDVYEHCQLLMSNKENEYQNWLIELENHRKEFPWIHSLLLEAINNKTNYDFSNILIKQDDLAIRDYYKTFSEIVDFSYPFLIGGGADVGSSTKVKFADSVLDYGQRIDYGVREFAMTAINNGINLYGGLKTVDSTFLAFSDYAKGALRLGAIMKLPAVHLYSHDSYLVGDDGPTHQPIEQVTVLRSIPNLLVIRPCDKYELVMGLNYAYNNTNTQVAIIGTRQPIKTMHSTKFLDFTPASFVYENKAFDISILASGSEVELAYKTALELQNHGIKANVISVPVLQKLVDNDELAKKLKLDQKPIFALEASNDPLWYKLSKYNKIDGLFACDYGFSDKGNVVYEHMGFNVVNIISKIKRFLDKNN</sequence>
<evidence type="ECO:0000256" key="1">
    <source>
        <dbReference type="ARBA" id="ARBA00001946"/>
    </source>
</evidence>
<evidence type="ECO:0000256" key="4">
    <source>
        <dbReference type="ARBA" id="ARBA00022679"/>
    </source>
</evidence>
<dbReference type="InterPro" id="IPR055152">
    <property type="entry name" value="Transketolase-like_C_2"/>
</dbReference>
<dbReference type="KEGG" id="mal:MAGa1930"/>
<dbReference type="PROSITE" id="PS00802">
    <property type="entry name" value="TRANSKETOLASE_2"/>
    <property type="match status" value="1"/>
</dbReference>
<dbReference type="eggNOG" id="COG0021">
    <property type="taxonomic scope" value="Bacteria"/>
</dbReference>
<dbReference type="Pfam" id="PF02779">
    <property type="entry name" value="Transket_pyr"/>
    <property type="match status" value="1"/>
</dbReference>
<dbReference type="GO" id="GO:0004802">
    <property type="term" value="F:transketolase activity"/>
    <property type="evidence" value="ECO:0007669"/>
    <property type="project" value="UniProtKB-EC"/>
</dbReference>
<dbReference type="Gene3D" id="3.40.50.970">
    <property type="match status" value="2"/>
</dbReference>
<dbReference type="Gene3D" id="3.40.50.920">
    <property type="match status" value="1"/>
</dbReference>
<evidence type="ECO:0000259" key="9">
    <source>
        <dbReference type="SMART" id="SM00861"/>
    </source>
</evidence>
<evidence type="ECO:0000313" key="10">
    <source>
        <dbReference type="EMBL" id="CBH40422.1"/>
    </source>
</evidence>
<comment type="cofactor">
    <cofactor evidence="1">
        <name>Mg(2+)</name>
        <dbReference type="ChEBI" id="CHEBI:18420"/>
    </cofactor>
</comment>
<dbReference type="PANTHER" id="PTHR43522:SF2">
    <property type="entry name" value="TRANSKETOLASE 1-RELATED"/>
    <property type="match status" value="1"/>
</dbReference>
<evidence type="ECO:0000256" key="2">
    <source>
        <dbReference type="ARBA" id="ARBA00001964"/>
    </source>
</evidence>
<name>D3VPQ1_MYCAA</name>
<dbReference type="CDD" id="cd02012">
    <property type="entry name" value="TPP_TK"/>
    <property type="match status" value="1"/>
</dbReference>
<dbReference type="AlphaFoldDB" id="D3VPQ1"/>
<dbReference type="GO" id="GO:0005829">
    <property type="term" value="C:cytosol"/>
    <property type="evidence" value="ECO:0007669"/>
    <property type="project" value="TreeGrafter"/>
</dbReference>
<keyword evidence="7" id="KW-0786">Thiamine pyrophosphate</keyword>
<comment type="similarity">
    <text evidence="3">Belongs to the transketolase family.</text>
</comment>
<evidence type="ECO:0000256" key="5">
    <source>
        <dbReference type="ARBA" id="ARBA00022723"/>
    </source>
</evidence>
<dbReference type="EMBL" id="FP671138">
    <property type="protein sequence ID" value="CBH40422.1"/>
    <property type="molecule type" value="Genomic_DNA"/>
</dbReference>
<evidence type="ECO:0000256" key="6">
    <source>
        <dbReference type="ARBA" id="ARBA00022842"/>
    </source>
</evidence>
<dbReference type="InterPro" id="IPR020826">
    <property type="entry name" value="Transketolase_BS"/>
</dbReference>
<protein>
    <submittedName>
        <fullName evidence="10">Transketolase I</fullName>
    </submittedName>
</protein>
<gene>
    <name evidence="10" type="primary">tkt</name>
    <name evidence="10" type="ordered locus">MAGa1930</name>
</gene>
<organism evidence="10 11">
    <name type="scientific">Mycoplasmopsis agalactiae</name>
    <name type="common">Mycoplasma agalactiae</name>
    <dbReference type="NCBI Taxonomy" id="2110"/>
    <lineage>
        <taxon>Bacteria</taxon>
        <taxon>Bacillati</taxon>
        <taxon>Mycoplasmatota</taxon>
        <taxon>Mycoplasmoidales</taxon>
        <taxon>Metamycoplasmataceae</taxon>
        <taxon>Mycoplasmopsis</taxon>
    </lineage>
</organism>
<comment type="catalytic activity">
    <reaction evidence="8">
        <text>D-sedoheptulose 7-phosphate + D-glyceraldehyde 3-phosphate = aldehydo-D-ribose 5-phosphate + D-xylulose 5-phosphate</text>
        <dbReference type="Rhea" id="RHEA:10508"/>
        <dbReference type="ChEBI" id="CHEBI:57483"/>
        <dbReference type="ChEBI" id="CHEBI:57737"/>
        <dbReference type="ChEBI" id="CHEBI:58273"/>
        <dbReference type="ChEBI" id="CHEBI:59776"/>
        <dbReference type="EC" id="2.2.1.1"/>
    </reaction>
</comment>
<dbReference type="PANTHER" id="PTHR43522">
    <property type="entry name" value="TRANSKETOLASE"/>
    <property type="match status" value="1"/>
</dbReference>
<dbReference type="SUPFAM" id="SSF52922">
    <property type="entry name" value="TK C-terminal domain-like"/>
    <property type="match status" value="1"/>
</dbReference>
<comment type="cofactor">
    <cofactor evidence="2">
        <name>thiamine diphosphate</name>
        <dbReference type="ChEBI" id="CHEBI:58937"/>
    </cofactor>
</comment>